<keyword evidence="6 15" id="KW-0548">Nucleotidyltransferase</keyword>
<comment type="similarity">
    <text evidence="2">Belongs to the beta sliding clamp family.</text>
</comment>
<evidence type="ECO:0000259" key="14">
    <source>
        <dbReference type="Pfam" id="PF02768"/>
    </source>
</evidence>
<keyword evidence="16" id="KW-1185">Reference proteome</keyword>
<sequence>MFTLPLDQKHRIQTICNHANSKVNPIFELVLIEVDNDQVRFSASNGTQFNSLTLPAQIDTPVSFSMSGKRLSAVLNALSADIAKFEIKNESLLMKSGKSKLKSPIFNADEYPSAPIINAPISTIQCSISQLTSLFNSASYAVAKNDVRNYLCHVNLKIDDQVVMVCAKDGHRLSQLQHRNLTCSGNGNYLVPTSLMAAVLAQNLDDDEVVSIEFDEQKASIVSQDTSVISILGDGNYPDTNRVIPTDRRNGVTFNLAELKSTVKRFHAVAALERIPVIKFDIGETVQMSVSSSDQSNEFSELIESEINQCENLIVGVNPSCLADALAKQSGETVTFYFTKKTAILITFDISELVTLIMPVRV</sequence>
<dbReference type="InterPro" id="IPR001001">
    <property type="entry name" value="DNA_polIII_beta"/>
</dbReference>
<dbReference type="InterPro" id="IPR046938">
    <property type="entry name" value="DNA_clamp_sf"/>
</dbReference>
<evidence type="ECO:0000256" key="5">
    <source>
        <dbReference type="ARBA" id="ARBA00022679"/>
    </source>
</evidence>
<evidence type="ECO:0000256" key="6">
    <source>
        <dbReference type="ARBA" id="ARBA00022695"/>
    </source>
</evidence>
<dbReference type="SMART" id="SM00480">
    <property type="entry name" value="POL3Bc"/>
    <property type="match status" value="1"/>
</dbReference>
<protein>
    <recommendedName>
        <fullName evidence="3">Beta sliding clamp</fullName>
    </recommendedName>
    <alternativeName>
        <fullName evidence="11">Beta-clamp processivity factor</fullName>
    </alternativeName>
    <alternativeName>
        <fullName evidence="10">DNA polymerase III beta sliding clamp subunit</fullName>
    </alternativeName>
</protein>
<dbReference type="Pfam" id="PF02768">
    <property type="entry name" value="DNA_pol3_beta_3"/>
    <property type="match status" value="1"/>
</dbReference>
<keyword evidence="7" id="KW-0235">DNA replication</keyword>
<feature type="domain" description="DNA polymerase III beta sliding clamp N-terminal" evidence="12">
    <location>
        <begin position="21"/>
        <end position="113"/>
    </location>
</feature>
<evidence type="ECO:0000256" key="11">
    <source>
        <dbReference type="ARBA" id="ARBA00033276"/>
    </source>
</evidence>
<dbReference type="Proteomes" id="UP001477278">
    <property type="component" value="Unassembled WGS sequence"/>
</dbReference>
<comment type="caution">
    <text evidence="15">The sequence shown here is derived from an EMBL/GenBank/DDBJ whole genome shotgun (WGS) entry which is preliminary data.</text>
</comment>
<evidence type="ECO:0000259" key="12">
    <source>
        <dbReference type="Pfam" id="PF00712"/>
    </source>
</evidence>
<reference evidence="15 16" key="1">
    <citation type="submission" date="2024-05" db="EMBL/GenBank/DDBJ databases">
        <title>Genome sequencing of Marine Estuary Bacteria, Shewanella vesiculosa and S. baltica, and Pseudomonas syringae.</title>
        <authorList>
            <person name="Gurung A."/>
            <person name="Maclea K.S."/>
        </authorList>
    </citation>
    <scope>NUCLEOTIDE SEQUENCE [LARGE SCALE GENOMIC DNA]</scope>
    <source>
        <strain evidence="15 16">1A</strain>
    </source>
</reference>
<dbReference type="Pfam" id="PF02767">
    <property type="entry name" value="DNA_pol3_beta_2"/>
    <property type="match status" value="1"/>
</dbReference>
<dbReference type="CDD" id="cd00140">
    <property type="entry name" value="beta_clamp"/>
    <property type="match status" value="1"/>
</dbReference>
<evidence type="ECO:0000256" key="2">
    <source>
        <dbReference type="ARBA" id="ARBA00010752"/>
    </source>
</evidence>
<evidence type="ECO:0000256" key="9">
    <source>
        <dbReference type="ARBA" id="ARBA00023125"/>
    </source>
</evidence>
<keyword evidence="5 15" id="KW-0808">Transferase</keyword>
<keyword evidence="9" id="KW-0238">DNA-binding</keyword>
<dbReference type="InterPro" id="IPR022637">
    <property type="entry name" value="DNA_polIII_beta_cen"/>
</dbReference>
<keyword evidence="8" id="KW-0239">DNA-directed DNA polymerase</keyword>
<evidence type="ECO:0000313" key="16">
    <source>
        <dbReference type="Proteomes" id="UP001477278"/>
    </source>
</evidence>
<dbReference type="PANTHER" id="PTHR30478:SF0">
    <property type="entry name" value="BETA SLIDING CLAMP"/>
    <property type="match status" value="1"/>
</dbReference>
<evidence type="ECO:0000256" key="4">
    <source>
        <dbReference type="ARBA" id="ARBA00022490"/>
    </source>
</evidence>
<comment type="subcellular location">
    <subcellularLocation>
        <location evidence="1">Cytoplasm</location>
    </subcellularLocation>
</comment>
<dbReference type="NCBIfam" id="TIGR00663">
    <property type="entry name" value="dnan"/>
    <property type="match status" value="1"/>
</dbReference>
<evidence type="ECO:0000259" key="13">
    <source>
        <dbReference type="Pfam" id="PF02767"/>
    </source>
</evidence>
<dbReference type="SUPFAM" id="SSF55979">
    <property type="entry name" value="DNA clamp"/>
    <property type="match status" value="3"/>
</dbReference>
<evidence type="ECO:0000256" key="1">
    <source>
        <dbReference type="ARBA" id="ARBA00004496"/>
    </source>
</evidence>
<evidence type="ECO:0000313" key="15">
    <source>
        <dbReference type="EMBL" id="MEO3684637.1"/>
    </source>
</evidence>
<dbReference type="Gene3D" id="3.10.150.10">
    <property type="entry name" value="DNA Polymerase III, subunit A, domain 2"/>
    <property type="match status" value="1"/>
</dbReference>
<keyword evidence="4" id="KW-0963">Cytoplasm</keyword>
<evidence type="ECO:0000256" key="10">
    <source>
        <dbReference type="ARBA" id="ARBA00030988"/>
    </source>
</evidence>
<accession>A0ABV0FYF8</accession>
<name>A0ABV0FYF8_9GAMM</name>
<evidence type="ECO:0000256" key="3">
    <source>
        <dbReference type="ARBA" id="ARBA00021035"/>
    </source>
</evidence>
<feature type="domain" description="DNA polymerase III beta sliding clamp C-terminal" evidence="14">
    <location>
        <begin position="242"/>
        <end position="361"/>
    </location>
</feature>
<gene>
    <name evidence="15" type="primary">dnaN</name>
    <name evidence="15" type="ORF">ABHN84_20445</name>
</gene>
<dbReference type="InterPro" id="IPR022634">
    <property type="entry name" value="DNA_polIII_beta_N"/>
</dbReference>
<evidence type="ECO:0000256" key="7">
    <source>
        <dbReference type="ARBA" id="ARBA00022705"/>
    </source>
</evidence>
<dbReference type="Gene3D" id="3.70.10.10">
    <property type="match status" value="1"/>
</dbReference>
<dbReference type="InterPro" id="IPR022635">
    <property type="entry name" value="DNA_polIII_beta_C"/>
</dbReference>
<feature type="domain" description="DNA polymerase III beta sliding clamp central" evidence="13">
    <location>
        <begin position="129"/>
        <end position="239"/>
    </location>
</feature>
<organism evidence="15 16">
    <name type="scientific">Shewanella vesiculosa</name>
    <dbReference type="NCBI Taxonomy" id="518738"/>
    <lineage>
        <taxon>Bacteria</taxon>
        <taxon>Pseudomonadati</taxon>
        <taxon>Pseudomonadota</taxon>
        <taxon>Gammaproteobacteria</taxon>
        <taxon>Alteromonadales</taxon>
        <taxon>Shewanellaceae</taxon>
        <taxon>Shewanella</taxon>
    </lineage>
</organism>
<dbReference type="RefSeq" id="WP_347691023.1">
    <property type="nucleotide sequence ID" value="NZ_JBDPZN010000020.1"/>
</dbReference>
<dbReference type="GO" id="GO:0003887">
    <property type="term" value="F:DNA-directed DNA polymerase activity"/>
    <property type="evidence" value="ECO:0007669"/>
    <property type="project" value="UniProtKB-EC"/>
</dbReference>
<dbReference type="PANTHER" id="PTHR30478">
    <property type="entry name" value="DNA POLYMERASE III SUBUNIT BETA"/>
    <property type="match status" value="1"/>
</dbReference>
<dbReference type="Pfam" id="PF00712">
    <property type="entry name" value="DNA_pol3_beta"/>
    <property type="match status" value="1"/>
</dbReference>
<evidence type="ECO:0000256" key="8">
    <source>
        <dbReference type="ARBA" id="ARBA00022932"/>
    </source>
</evidence>
<proteinExistence type="inferred from homology"/>
<dbReference type="EMBL" id="JBDPZN010000020">
    <property type="protein sequence ID" value="MEO3684637.1"/>
    <property type="molecule type" value="Genomic_DNA"/>
</dbReference>